<dbReference type="OrthoDB" id="10016550at2"/>
<keyword evidence="2" id="KW-1185">Reference proteome</keyword>
<comment type="caution">
    <text evidence="1">The sequence shown here is derived from an EMBL/GenBank/DDBJ whole genome shotgun (WGS) entry which is preliminary data.</text>
</comment>
<evidence type="ECO:0000313" key="2">
    <source>
        <dbReference type="Proteomes" id="UP000309819"/>
    </source>
</evidence>
<name>A0A5R8Z7U1_9PSED</name>
<organism evidence="1 2">
    <name type="scientific">Pseudomonas mosselii</name>
    <dbReference type="NCBI Taxonomy" id="78327"/>
    <lineage>
        <taxon>Bacteria</taxon>
        <taxon>Pseudomonadati</taxon>
        <taxon>Pseudomonadota</taxon>
        <taxon>Gammaproteobacteria</taxon>
        <taxon>Pseudomonadales</taxon>
        <taxon>Pseudomonadaceae</taxon>
        <taxon>Pseudomonas</taxon>
    </lineage>
</organism>
<accession>A0A5R8Z7U1</accession>
<reference evidence="1 2" key="1">
    <citation type="submission" date="2019-05" db="EMBL/GenBank/DDBJ databases">
        <title>Pseudomonas sp. SC006 isolated from lettuce that can produce HBGAs.</title>
        <authorList>
            <person name="Wang D."/>
            <person name="Liao N."/>
            <person name="Liu D."/>
            <person name="Zhang Z."/>
            <person name="Zou S."/>
        </authorList>
    </citation>
    <scope>NUCLEOTIDE SEQUENCE [LARGE SCALE GENOMIC DNA]</scope>
    <source>
        <strain evidence="1 2">SC006</strain>
    </source>
</reference>
<protein>
    <submittedName>
        <fullName evidence="1">Uncharacterized protein</fullName>
    </submittedName>
</protein>
<dbReference type="EMBL" id="VAUO01000003">
    <property type="protein sequence ID" value="TLP61859.1"/>
    <property type="molecule type" value="Genomic_DNA"/>
</dbReference>
<dbReference type="Proteomes" id="UP000309819">
    <property type="component" value="Unassembled WGS sequence"/>
</dbReference>
<dbReference type="RefSeq" id="WP_138219320.1">
    <property type="nucleotide sequence ID" value="NZ_VAUO01000003.1"/>
</dbReference>
<evidence type="ECO:0000313" key="1">
    <source>
        <dbReference type="EMBL" id="TLP61859.1"/>
    </source>
</evidence>
<dbReference type="AlphaFoldDB" id="A0A5R8Z7U1"/>
<proteinExistence type="predicted"/>
<gene>
    <name evidence="1" type="ORF">FEM01_10230</name>
</gene>
<sequence length="249" mass="27310">MPKAHHAYVNAAQIVVCAPNVSAQLEKDALQSALCAQLLADKADYRSTSDWQHQYSKALLKMLWLRTSFSTAQLNLAGNSQSLIELVRQCLSDPSLRAIGHKVLGNLRRSLNAPALQVLHDSLKKPNQGPHATGIYIEIVLLESEKSIHSLSLTLDNVRLPSTKNWLVDPLVVTGQRAHGYAQLAAYQLQPTYRNLRATVQSKLNDWPDRLTLAILNVEDTVPGWVDADPANGLHGASPITKPVGQLPD</sequence>